<dbReference type="Proteomes" id="UP000325797">
    <property type="component" value="Chromosome"/>
</dbReference>
<dbReference type="AlphaFoldDB" id="A0A5J6MXZ3"/>
<dbReference type="OrthoDB" id="8535185at2"/>
<name>A0A5J6MXZ3_9PROT</name>
<gene>
    <name evidence="2" type="ORF">FRZ61_19260</name>
</gene>
<proteinExistence type="predicted"/>
<evidence type="ECO:0000313" key="3">
    <source>
        <dbReference type="Proteomes" id="UP000325797"/>
    </source>
</evidence>
<sequence length="259" mass="25911">MLLSAVGVLALAVQAPAAGAADPVATVLMSPEAGLLMTMPAGIDGVASVVNSSTASAEVDVEAVQSLVGNSVIVDGGNRSVEFVDSGNLLAGVLSINQEAGNMNQQANVRSIAVAMADGGFGDVQIGVNTLQELRNNSLTVGGVSDTSVTIANSFNNGSGIVGINQTAGNMNQQLSVVAIGIGLNVGPDAVQIGDTQLGQIGTDADNQRTDDGLLDTGHNSLTNSFNDFSGIAQVSQVTGDMNRVTQVVGVSLTTMSAP</sequence>
<protein>
    <recommendedName>
        <fullName evidence="4">Curlin</fullName>
    </recommendedName>
</protein>
<evidence type="ECO:0008006" key="4">
    <source>
        <dbReference type="Google" id="ProtNLM"/>
    </source>
</evidence>
<dbReference type="EMBL" id="CP042582">
    <property type="protein sequence ID" value="QEX21997.1"/>
    <property type="molecule type" value="Genomic_DNA"/>
</dbReference>
<reference evidence="2 3" key="1">
    <citation type="submission" date="2019-08" db="EMBL/GenBank/DDBJ databases">
        <title>Hyperibacter terrae gen. nov., sp. nov. and Hyperibacter viscosus sp. nov., two new members in the family Rhodospirillaceae isolated from the rhizosphere of Hypericum perforatum.</title>
        <authorList>
            <person name="Noviana Z."/>
        </authorList>
    </citation>
    <scope>NUCLEOTIDE SEQUENCE [LARGE SCALE GENOMIC DNA]</scope>
    <source>
        <strain evidence="2 3">R5959</strain>
    </source>
</reference>
<dbReference type="RefSeq" id="WP_151116974.1">
    <property type="nucleotide sequence ID" value="NZ_CP042582.1"/>
</dbReference>
<accession>A0A5J6MXZ3</accession>
<evidence type="ECO:0000256" key="1">
    <source>
        <dbReference type="SAM" id="SignalP"/>
    </source>
</evidence>
<keyword evidence="3" id="KW-1185">Reference proteome</keyword>
<evidence type="ECO:0000313" key="2">
    <source>
        <dbReference type="EMBL" id="QEX21997.1"/>
    </source>
</evidence>
<organism evidence="2 3">
    <name type="scientific">Hypericibacter adhaerens</name>
    <dbReference type="NCBI Taxonomy" id="2602016"/>
    <lineage>
        <taxon>Bacteria</taxon>
        <taxon>Pseudomonadati</taxon>
        <taxon>Pseudomonadota</taxon>
        <taxon>Alphaproteobacteria</taxon>
        <taxon>Rhodospirillales</taxon>
        <taxon>Dongiaceae</taxon>
        <taxon>Hypericibacter</taxon>
    </lineage>
</organism>
<keyword evidence="1" id="KW-0732">Signal</keyword>
<dbReference type="KEGG" id="hadh:FRZ61_19260"/>
<feature type="chain" id="PRO_5023815849" description="Curlin" evidence="1">
    <location>
        <begin position="21"/>
        <end position="259"/>
    </location>
</feature>
<feature type="signal peptide" evidence="1">
    <location>
        <begin position="1"/>
        <end position="20"/>
    </location>
</feature>